<proteinExistence type="predicted"/>
<sequence length="24" mass="2780">MIAITRLCLNTFQSAKPFKRVDVQ</sequence>
<evidence type="ECO:0000313" key="1">
    <source>
        <dbReference type="EMBL" id="KAJ6635627.1"/>
    </source>
</evidence>
<protein>
    <submittedName>
        <fullName evidence="1">Uncharacterized protein</fullName>
    </submittedName>
</protein>
<keyword evidence="2" id="KW-1185">Reference proteome</keyword>
<dbReference type="Proteomes" id="UP001151699">
    <property type="component" value="Chromosome C"/>
</dbReference>
<gene>
    <name evidence="1" type="ORF">Bhyg_14213</name>
</gene>
<evidence type="ECO:0000313" key="2">
    <source>
        <dbReference type="Proteomes" id="UP001151699"/>
    </source>
</evidence>
<organism evidence="1 2">
    <name type="scientific">Pseudolycoriella hygida</name>
    <dbReference type="NCBI Taxonomy" id="35572"/>
    <lineage>
        <taxon>Eukaryota</taxon>
        <taxon>Metazoa</taxon>
        <taxon>Ecdysozoa</taxon>
        <taxon>Arthropoda</taxon>
        <taxon>Hexapoda</taxon>
        <taxon>Insecta</taxon>
        <taxon>Pterygota</taxon>
        <taxon>Neoptera</taxon>
        <taxon>Endopterygota</taxon>
        <taxon>Diptera</taxon>
        <taxon>Nematocera</taxon>
        <taxon>Sciaroidea</taxon>
        <taxon>Sciaridae</taxon>
        <taxon>Pseudolycoriella</taxon>
    </lineage>
</organism>
<reference evidence="1" key="1">
    <citation type="submission" date="2022-07" db="EMBL/GenBank/DDBJ databases">
        <authorList>
            <person name="Trinca V."/>
            <person name="Uliana J.V.C."/>
            <person name="Torres T.T."/>
            <person name="Ward R.J."/>
            <person name="Monesi N."/>
        </authorList>
    </citation>
    <scope>NUCLEOTIDE SEQUENCE</scope>
    <source>
        <strain evidence="1">HSMRA1968</strain>
        <tissue evidence="1">Whole embryos</tissue>
    </source>
</reference>
<dbReference type="AlphaFoldDB" id="A0A9Q0MPH9"/>
<comment type="caution">
    <text evidence="1">The sequence shown here is derived from an EMBL/GenBank/DDBJ whole genome shotgun (WGS) entry which is preliminary data.</text>
</comment>
<accession>A0A9Q0MPH9</accession>
<name>A0A9Q0MPH9_9DIPT</name>
<dbReference type="EMBL" id="WJQU01000004">
    <property type="protein sequence ID" value="KAJ6635627.1"/>
    <property type="molecule type" value="Genomic_DNA"/>
</dbReference>